<dbReference type="EMBL" id="GBEZ01010508">
    <property type="protein sequence ID" value="JAC75172.1"/>
    <property type="molecule type" value="Transcribed_RNA"/>
</dbReference>
<feature type="region of interest" description="Disordered" evidence="1">
    <location>
        <begin position="1"/>
        <end position="23"/>
    </location>
</feature>
<evidence type="ECO:0000313" key="2">
    <source>
        <dbReference type="EMBL" id="JAC75172.1"/>
    </source>
</evidence>
<dbReference type="AlphaFoldDB" id="A0A061RQN5"/>
<protein>
    <submittedName>
        <fullName evidence="2">Uncharacterized protein</fullName>
    </submittedName>
</protein>
<sequence>MWSHGHCIPDGLPSGREGVHEAGAFVGPPQAPWGMMQIEYFQPVYDGMNA</sequence>
<organism evidence="2">
    <name type="scientific">Tetraselmis sp. GSL018</name>
    <dbReference type="NCBI Taxonomy" id="582737"/>
    <lineage>
        <taxon>Eukaryota</taxon>
        <taxon>Viridiplantae</taxon>
        <taxon>Chlorophyta</taxon>
        <taxon>core chlorophytes</taxon>
        <taxon>Chlorodendrophyceae</taxon>
        <taxon>Chlorodendrales</taxon>
        <taxon>Chlorodendraceae</taxon>
        <taxon>Tetraselmis</taxon>
    </lineage>
</organism>
<accession>A0A061RQN5</accession>
<evidence type="ECO:0000256" key="1">
    <source>
        <dbReference type="SAM" id="MobiDB-lite"/>
    </source>
</evidence>
<reference evidence="2" key="1">
    <citation type="submission" date="2014-05" db="EMBL/GenBank/DDBJ databases">
        <title>The transcriptome of the halophilic microalga Tetraselmis sp. GSL018 isolated from the Great Salt Lake, Utah.</title>
        <authorList>
            <person name="Jinkerson R.E."/>
            <person name="D'Adamo S."/>
            <person name="Posewitz M.C."/>
        </authorList>
    </citation>
    <scope>NUCLEOTIDE SEQUENCE</scope>
    <source>
        <strain evidence="2">GSL018</strain>
    </source>
</reference>
<name>A0A061RQN5_9CHLO</name>
<gene>
    <name evidence="2" type="ORF">TSPGSL018_23864</name>
</gene>
<proteinExistence type="predicted"/>
<feature type="non-terminal residue" evidence="2">
    <location>
        <position position="50"/>
    </location>
</feature>